<dbReference type="GO" id="GO:0016791">
    <property type="term" value="F:phosphatase activity"/>
    <property type="evidence" value="ECO:0007669"/>
    <property type="project" value="TreeGrafter"/>
</dbReference>
<evidence type="ECO:0000256" key="5">
    <source>
        <dbReference type="ARBA" id="ARBA00022989"/>
    </source>
</evidence>
<keyword evidence="4" id="KW-0378">Hydrolase</keyword>
<dbReference type="InterPro" id="IPR001932">
    <property type="entry name" value="PPM-type_phosphatase-like_dom"/>
</dbReference>
<feature type="transmembrane region" description="Helical" evidence="7">
    <location>
        <begin position="171"/>
        <end position="194"/>
    </location>
</feature>
<keyword evidence="6 7" id="KW-0472">Membrane</keyword>
<dbReference type="SUPFAM" id="SSF81606">
    <property type="entry name" value="PP2C-like"/>
    <property type="match status" value="1"/>
</dbReference>
<dbReference type="KEGG" id="fwa:DCMF_26670"/>
<dbReference type="InterPro" id="IPR011620">
    <property type="entry name" value="Sig_transdc_His_kinase_LytS_TM"/>
</dbReference>
<organism evidence="9 10">
    <name type="scientific">Formimonas warabiya</name>
    <dbReference type="NCBI Taxonomy" id="1761012"/>
    <lineage>
        <taxon>Bacteria</taxon>
        <taxon>Bacillati</taxon>
        <taxon>Bacillota</taxon>
        <taxon>Clostridia</taxon>
        <taxon>Eubacteriales</taxon>
        <taxon>Peptococcaceae</taxon>
        <taxon>Candidatus Formimonas</taxon>
    </lineage>
</organism>
<feature type="transmembrane region" description="Helical" evidence="7">
    <location>
        <begin position="79"/>
        <end position="98"/>
    </location>
</feature>
<sequence length="457" mass="49049">MKTIIELVIALVNSMSVIMVLTYVLTRSSFYGEIMAKKFSPRNQVLLVLIFGAFSIYGTLGGMELLGAIANIRDLGPTIAGLIGGPMVGLGAGLIGGLHRFTLGGFTCYSCSSATVLAGLIGGGVYLLRKGAFPSIKGAVLLSVAIEIIHFGLALLISKPFSQALTLVKQIFFPMILANGAGMAVFAFMLTNLVKERATENAKRQIEGELHVAREIQMSIVPRIFPPFPERAEFEIHALLEPAKEVGGDFYDFFFIDEHHLFFVVGDVSGKGVPASLFMAVTRTLLRSRTAAGSSPHEILDAVNNELCRDNDTGMFVTIFCGILDTNSGEVFYSCGGHDLPYHLSPSGIAPLAPAKGPALGAMDGILYQQQSIILQPGDTLILYTDGVTEAMSKSGQFWGKEGLLQSLQNAPRRPAAGITGKILQDLRFFARDTAQYDDITLLALTFTARRGEAAGE</sequence>
<dbReference type="SMART" id="SM00331">
    <property type="entry name" value="PP2C_SIG"/>
    <property type="match status" value="1"/>
</dbReference>
<dbReference type="GO" id="GO:0071555">
    <property type="term" value="P:cell wall organization"/>
    <property type="evidence" value="ECO:0007669"/>
    <property type="project" value="InterPro"/>
</dbReference>
<keyword evidence="5 7" id="KW-1133">Transmembrane helix</keyword>
<dbReference type="RefSeq" id="WP_148137247.1">
    <property type="nucleotide sequence ID" value="NZ_CP017634.1"/>
</dbReference>
<evidence type="ECO:0000256" key="7">
    <source>
        <dbReference type="SAM" id="Phobius"/>
    </source>
</evidence>
<gene>
    <name evidence="9" type="ORF">DCMF_26670</name>
</gene>
<dbReference type="OrthoDB" id="9763484at2"/>
<feature type="transmembrane region" description="Helical" evidence="7">
    <location>
        <begin position="140"/>
        <end position="159"/>
    </location>
</feature>
<dbReference type="PANTHER" id="PTHR43156:SF2">
    <property type="entry name" value="STAGE II SPORULATION PROTEIN E"/>
    <property type="match status" value="1"/>
</dbReference>
<evidence type="ECO:0000256" key="6">
    <source>
        <dbReference type="ARBA" id="ARBA00023136"/>
    </source>
</evidence>
<feature type="transmembrane region" description="Helical" evidence="7">
    <location>
        <begin position="45"/>
        <end position="67"/>
    </location>
</feature>
<dbReference type="Gene3D" id="3.60.40.10">
    <property type="entry name" value="PPM-type phosphatase domain"/>
    <property type="match status" value="1"/>
</dbReference>
<dbReference type="Proteomes" id="UP000323521">
    <property type="component" value="Chromosome"/>
</dbReference>
<dbReference type="GO" id="GO:0000155">
    <property type="term" value="F:phosphorelay sensor kinase activity"/>
    <property type="evidence" value="ECO:0007669"/>
    <property type="project" value="InterPro"/>
</dbReference>
<dbReference type="Pfam" id="PF07228">
    <property type="entry name" value="SpoIIE"/>
    <property type="match status" value="1"/>
</dbReference>
<feature type="domain" description="PPM-type phosphatase" evidence="8">
    <location>
        <begin position="231"/>
        <end position="447"/>
    </location>
</feature>
<accession>A0A3G1KZC0</accession>
<protein>
    <submittedName>
        <fullName evidence="9">Serine/threonine protein phosphatase</fullName>
    </submittedName>
</protein>
<evidence type="ECO:0000259" key="8">
    <source>
        <dbReference type="SMART" id="SM00331"/>
    </source>
</evidence>
<evidence type="ECO:0000313" key="10">
    <source>
        <dbReference type="Proteomes" id="UP000323521"/>
    </source>
</evidence>
<reference evidence="9 10" key="1">
    <citation type="submission" date="2016-10" db="EMBL/GenBank/DDBJ databases">
        <title>Complete Genome Sequence of Peptococcaceae strain DCMF.</title>
        <authorList>
            <person name="Edwards R.J."/>
            <person name="Holland S.I."/>
            <person name="Deshpande N.P."/>
            <person name="Wong Y.K."/>
            <person name="Ertan H."/>
            <person name="Manefield M."/>
            <person name="Russell T.L."/>
            <person name="Lee M.J."/>
        </authorList>
    </citation>
    <scope>NUCLEOTIDE SEQUENCE [LARGE SCALE GENOMIC DNA]</scope>
    <source>
        <strain evidence="9 10">DCMF</strain>
    </source>
</reference>
<dbReference type="InterPro" id="IPR052016">
    <property type="entry name" value="Bact_Sigma-Reg"/>
</dbReference>
<comment type="subcellular location">
    <subcellularLocation>
        <location evidence="1">Cell membrane</location>
        <topology evidence="1">Multi-pass membrane protein</topology>
    </subcellularLocation>
</comment>
<keyword evidence="3 7" id="KW-0812">Transmembrane</keyword>
<feature type="transmembrane region" description="Helical" evidence="7">
    <location>
        <begin position="104"/>
        <end position="128"/>
    </location>
</feature>
<dbReference type="AlphaFoldDB" id="A0A3G1KZC0"/>
<keyword evidence="10" id="KW-1185">Reference proteome</keyword>
<keyword evidence="2" id="KW-1003">Cell membrane</keyword>
<evidence type="ECO:0000313" key="9">
    <source>
        <dbReference type="EMBL" id="ATW27862.1"/>
    </source>
</evidence>
<name>A0A3G1KZC0_FORW1</name>
<dbReference type="PANTHER" id="PTHR43156">
    <property type="entry name" value="STAGE II SPORULATION PROTEIN E-RELATED"/>
    <property type="match status" value="1"/>
</dbReference>
<dbReference type="InterPro" id="IPR036457">
    <property type="entry name" value="PPM-type-like_dom_sf"/>
</dbReference>
<dbReference type="GO" id="GO:0005886">
    <property type="term" value="C:plasma membrane"/>
    <property type="evidence" value="ECO:0007669"/>
    <property type="project" value="UniProtKB-SubCell"/>
</dbReference>
<evidence type="ECO:0000256" key="2">
    <source>
        <dbReference type="ARBA" id="ARBA00022475"/>
    </source>
</evidence>
<proteinExistence type="predicted"/>
<evidence type="ECO:0000256" key="1">
    <source>
        <dbReference type="ARBA" id="ARBA00004651"/>
    </source>
</evidence>
<evidence type="ECO:0000256" key="4">
    <source>
        <dbReference type="ARBA" id="ARBA00022801"/>
    </source>
</evidence>
<dbReference type="EMBL" id="CP017634">
    <property type="protein sequence ID" value="ATW27862.1"/>
    <property type="molecule type" value="Genomic_DNA"/>
</dbReference>
<feature type="transmembrane region" description="Helical" evidence="7">
    <location>
        <begin position="7"/>
        <end position="25"/>
    </location>
</feature>
<dbReference type="Pfam" id="PF07694">
    <property type="entry name" value="5TM-5TMR_LYT"/>
    <property type="match status" value="1"/>
</dbReference>
<evidence type="ECO:0000256" key="3">
    <source>
        <dbReference type="ARBA" id="ARBA00022692"/>
    </source>
</evidence>